<reference evidence="1 2" key="1">
    <citation type="submission" date="2020-03" db="EMBL/GenBank/DDBJ databases">
        <title>Genomic Encyclopedia of Type Strains, Phase IV (KMG-IV): sequencing the most valuable type-strain genomes for metagenomic binning, comparative biology and taxonomic classification.</title>
        <authorList>
            <person name="Goeker M."/>
        </authorList>
    </citation>
    <scope>NUCLEOTIDE SEQUENCE [LARGE SCALE GENOMIC DNA]</scope>
    <source>
        <strain evidence="1 2">DSM 103870</strain>
    </source>
</reference>
<dbReference type="RefSeq" id="WP_166955463.1">
    <property type="nucleotide sequence ID" value="NZ_JAASQI010000010.1"/>
</dbReference>
<gene>
    <name evidence="1" type="ORF">FHS82_003623</name>
</gene>
<accession>A0ABX0V3H1</accession>
<sequence>MALMQAFIYAYQIRLLQAAHGFSACGRRKAGRPGGRSGKQAIVCAATKTFCRGCRTMSGKWRARRSEVAPDRGLAERDAFRLKDHPGLFI</sequence>
<evidence type="ECO:0000313" key="2">
    <source>
        <dbReference type="Proteomes" id="UP001429580"/>
    </source>
</evidence>
<dbReference type="EMBL" id="JAASQI010000010">
    <property type="protein sequence ID" value="NIJ59762.1"/>
    <property type="molecule type" value="Genomic_DNA"/>
</dbReference>
<name>A0ABX0V3H1_9HYPH</name>
<proteinExistence type="predicted"/>
<organism evidence="1 2">
    <name type="scientific">Pseudochelatococcus lubricantis</name>
    <dbReference type="NCBI Taxonomy" id="1538102"/>
    <lineage>
        <taxon>Bacteria</taxon>
        <taxon>Pseudomonadati</taxon>
        <taxon>Pseudomonadota</taxon>
        <taxon>Alphaproteobacteria</taxon>
        <taxon>Hyphomicrobiales</taxon>
        <taxon>Chelatococcaceae</taxon>
        <taxon>Pseudochelatococcus</taxon>
    </lineage>
</organism>
<protein>
    <submittedName>
        <fullName evidence="1">Uncharacterized protein</fullName>
    </submittedName>
</protein>
<dbReference type="Proteomes" id="UP001429580">
    <property type="component" value="Unassembled WGS sequence"/>
</dbReference>
<comment type="caution">
    <text evidence="1">The sequence shown here is derived from an EMBL/GenBank/DDBJ whole genome shotgun (WGS) entry which is preliminary data.</text>
</comment>
<keyword evidence="2" id="KW-1185">Reference proteome</keyword>
<evidence type="ECO:0000313" key="1">
    <source>
        <dbReference type="EMBL" id="NIJ59762.1"/>
    </source>
</evidence>